<accession>A0A2J5PCF8</accession>
<dbReference type="InterPro" id="IPR044925">
    <property type="entry name" value="His-Me_finger_sf"/>
</dbReference>
<reference evidence="1 2" key="2">
    <citation type="submission" date="2018-01" db="EMBL/GenBank/DDBJ databases">
        <title>Genomic study of Klebsiella pneumoniae.</title>
        <authorList>
            <person name="Yang Y."/>
            <person name="Bicalho R."/>
        </authorList>
    </citation>
    <scope>NUCLEOTIDE SEQUENCE [LARGE SCALE GENOMIC DNA]</scope>
    <source>
        <strain evidence="1 2">A10</strain>
    </source>
</reference>
<dbReference type="GO" id="GO:0004519">
    <property type="term" value="F:endonuclease activity"/>
    <property type="evidence" value="ECO:0007669"/>
    <property type="project" value="UniProtKB-KW"/>
</dbReference>
<dbReference type="EMBL" id="PIDR01001214">
    <property type="protein sequence ID" value="PLO63470.1"/>
    <property type="molecule type" value="Genomic_DNA"/>
</dbReference>
<sequence>MNLSLETVRNFFSYDETTGILYCKSPFGSKSPGDTLGVKTDTGYLRVFFNGKNIRVHRIIWVLKYGEIPSTLVVDHIDGDKLNNRITNLRLCTQNQNTRNRRIHSNNAAGLKGVYFNDSPRNRKKWIAQISIAKKKIRLGRFHTKEEAHRAYVAASRQYHGDFSSI</sequence>
<dbReference type="GO" id="GO:0003677">
    <property type="term" value="F:DNA binding"/>
    <property type="evidence" value="ECO:0007669"/>
    <property type="project" value="InterPro"/>
</dbReference>
<dbReference type="RefSeq" id="WP_098362860.1">
    <property type="nucleotide sequence ID" value="NZ_CP044109.1"/>
</dbReference>
<evidence type="ECO:0000313" key="2">
    <source>
        <dbReference type="Proteomes" id="UP000234667"/>
    </source>
</evidence>
<evidence type="ECO:0000313" key="1">
    <source>
        <dbReference type="EMBL" id="PLO63470.1"/>
    </source>
</evidence>
<keyword evidence="1" id="KW-0540">Nuclease</keyword>
<dbReference type="Gene3D" id="3.90.75.20">
    <property type="match status" value="1"/>
</dbReference>
<reference evidence="1 2" key="1">
    <citation type="submission" date="2017-11" db="EMBL/GenBank/DDBJ databases">
        <authorList>
            <person name="Han C.G."/>
        </authorList>
    </citation>
    <scope>NUCLEOTIDE SEQUENCE [LARGE SCALE GENOMIC DNA]</scope>
    <source>
        <strain evidence="1 2">A10</strain>
    </source>
</reference>
<dbReference type="SUPFAM" id="SSF54171">
    <property type="entry name" value="DNA-binding domain"/>
    <property type="match status" value="1"/>
</dbReference>
<keyword evidence="1" id="KW-0255">Endonuclease</keyword>
<comment type="caution">
    <text evidence="1">The sequence shown here is derived from an EMBL/GenBank/DDBJ whole genome shotgun (WGS) entry which is preliminary data.</text>
</comment>
<dbReference type="InterPro" id="IPR001471">
    <property type="entry name" value="AP2/ERF_dom"/>
</dbReference>
<dbReference type="Pfam" id="PF13392">
    <property type="entry name" value="HNH_3"/>
    <property type="match status" value="1"/>
</dbReference>
<gene>
    <name evidence="1" type="ORF">CWN49_27720</name>
</gene>
<protein>
    <submittedName>
        <fullName evidence="1">HNH endonuclease</fullName>
    </submittedName>
</protein>
<dbReference type="GO" id="GO:0003700">
    <property type="term" value="F:DNA-binding transcription factor activity"/>
    <property type="evidence" value="ECO:0007669"/>
    <property type="project" value="InterPro"/>
</dbReference>
<dbReference type="Proteomes" id="UP000234667">
    <property type="component" value="Unassembled WGS sequence"/>
</dbReference>
<dbReference type="SMART" id="SM00507">
    <property type="entry name" value="HNHc"/>
    <property type="match status" value="1"/>
</dbReference>
<dbReference type="InterPro" id="IPR003615">
    <property type="entry name" value="HNH_nuc"/>
</dbReference>
<organism evidence="1 2">
    <name type="scientific">Klebsiella michiganensis</name>
    <dbReference type="NCBI Taxonomy" id="1134687"/>
    <lineage>
        <taxon>Bacteria</taxon>
        <taxon>Pseudomonadati</taxon>
        <taxon>Pseudomonadota</taxon>
        <taxon>Gammaproteobacteria</taxon>
        <taxon>Enterobacterales</taxon>
        <taxon>Enterobacteriaceae</taxon>
        <taxon>Klebsiella/Raoultella group</taxon>
        <taxon>Klebsiella</taxon>
    </lineage>
</organism>
<proteinExistence type="predicted"/>
<dbReference type="Gene3D" id="3.30.730.10">
    <property type="entry name" value="AP2/ERF domain"/>
    <property type="match status" value="1"/>
</dbReference>
<dbReference type="SUPFAM" id="SSF54060">
    <property type="entry name" value="His-Me finger endonucleases"/>
    <property type="match status" value="1"/>
</dbReference>
<dbReference type="InterPro" id="IPR016177">
    <property type="entry name" value="DNA-bd_dom_sf"/>
</dbReference>
<name>A0A2J5PCF8_9ENTR</name>
<dbReference type="PROSITE" id="PS51032">
    <property type="entry name" value="AP2_ERF"/>
    <property type="match status" value="1"/>
</dbReference>
<dbReference type="InterPro" id="IPR036955">
    <property type="entry name" value="AP2/ERF_dom_sf"/>
</dbReference>
<dbReference type="AlphaFoldDB" id="A0A2J5PCF8"/>
<keyword evidence="1" id="KW-0378">Hydrolase</keyword>